<evidence type="ECO:0000313" key="10">
    <source>
        <dbReference type="EMBL" id="CEJ07017.1"/>
    </source>
</evidence>
<dbReference type="Proteomes" id="UP001071230">
    <property type="component" value="Unassembled WGS sequence"/>
</dbReference>
<dbReference type="EMBL" id="LR746496">
    <property type="protein sequence ID" value="CAA7601530.1"/>
    <property type="molecule type" value="Genomic_DNA"/>
</dbReference>
<protein>
    <submittedName>
        <fullName evidence="10">C4-dicarboxylate transporter/malic acid transport protein</fullName>
    </submittedName>
    <submittedName>
        <fullName evidence="9">Voltage-dependent anion channel</fullName>
    </submittedName>
</protein>
<keyword evidence="11" id="KW-1185">Reference proteome</keyword>
<evidence type="ECO:0000256" key="4">
    <source>
        <dbReference type="ARBA" id="ARBA00022475"/>
    </source>
</evidence>
<dbReference type="KEGG" id="aacx:DEACI_2197"/>
<feature type="transmembrane region" description="Helical" evidence="8">
    <location>
        <begin position="12"/>
        <end position="29"/>
    </location>
</feature>
<dbReference type="GO" id="GO:0000319">
    <property type="term" value="F:sulfite transmembrane transporter activity"/>
    <property type="evidence" value="ECO:0007669"/>
    <property type="project" value="TreeGrafter"/>
</dbReference>
<feature type="transmembrane region" description="Helical" evidence="8">
    <location>
        <begin position="112"/>
        <end position="138"/>
    </location>
</feature>
<dbReference type="EMBL" id="CDGJ01000037">
    <property type="protein sequence ID" value="CEJ07017.1"/>
    <property type="molecule type" value="Genomic_DNA"/>
</dbReference>
<reference evidence="10" key="1">
    <citation type="submission" date="2014-11" db="EMBL/GenBank/DDBJ databases">
        <authorList>
            <person name="Hornung B.V."/>
        </authorList>
    </citation>
    <scope>NUCLEOTIDE SEQUENCE</scope>
    <source>
        <strain evidence="10">INE</strain>
    </source>
</reference>
<gene>
    <name evidence="10" type="ORF">DEACI_1471</name>
    <name evidence="9" type="ORF">DEACI_2197</name>
</gene>
<keyword evidence="7 8" id="KW-0472">Membrane</keyword>
<dbReference type="RefSeq" id="WP_240985048.1">
    <property type="nucleotide sequence ID" value="NZ_CDGJ01000037.1"/>
</dbReference>
<dbReference type="InterPro" id="IPR051629">
    <property type="entry name" value="Sulfite_efflux_TDT"/>
</dbReference>
<keyword evidence="5 8" id="KW-0812">Transmembrane</keyword>
<feature type="transmembrane region" description="Helical" evidence="8">
    <location>
        <begin position="41"/>
        <end position="61"/>
    </location>
</feature>
<evidence type="ECO:0000256" key="8">
    <source>
        <dbReference type="SAM" id="Phobius"/>
    </source>
</evidence>
<organism evidence="9">
    <name type="scientific">Acididesulfobacillus acetoxydans</name>
    <dbReference type="NCBI Taxonomy" id="1561005"/>
    <lineage>
        <taxon>Bacteria</taxon>
        <taxon>Bacillati</taxon>
        <taxon>Bacillota</taxon>
        <taxon>Clostridia</taxon>
        <taxon>Eubacteriales</taxon>
        <taxon>Peptococcaceae</taxon>
        <taxon>Acididesulfobacillus</taxon>
    </lineage>
</organism>
<evidence type="ECO:0000256" key="5">
    <source>
        <dbReference type="ARBA" id="ARBA00022692"/>
    </source>
</evidence>
<comment type="similarity">
    <text evidence="2">Belongs to the tellurite-resistance/dicarboxylate transporter (TDT) family.</text>
</comment>
<dbReference type="Pfam" id="PF03595">
    <property type="entry name" value="SLAC1"/>
    <property type="match status" value="1"/>
</dbReference>
<evidence type="ECO:0000313" key="9">
    <source>
        <dbReference type="EMBL" id="CAA7601530.1"/>
    </source>
</evidence>
<feature type="transmembrane region" description="Helical" evidence="8">
    <location>
        <begin position="223"/>
        <end position="245"/>
    </location>
</feature>
<name>A0A8S0X5D0_9FIRM</name>
<evidence type="ECO:0000256" key="1">
    <source>
        <dbReference type="ARBA" id="ARBA00004651"/>
    </source>
</evidence>
<evidence type="ECO:0000313" key="11">
    <source>
        <dbReference type="Proteomes" id="UP001071230"/>
    </source>
</evidence>
<dbReference type="InterPro" id="IPR004695">
    <property type="entry name" value="SLAC1/Mae1/Ssu1/TehA"/>
</dbReference>
<keyword evidence="3" id="KW-0813">Transport</keyword>
<feature type="transmembrane region" description="Helical" evidence="8">
    <location>
        <begin position="319"/>
        <end position="340"/>
    </location>
</feature>
<feature type="transmembrane region" description="Helical" evidence="8">
    <location>
        <begin position="257"/>
        <end position="282"/>
    </location>
</feature>
<feature type="transmembrane region" description="Helical" evidence="8">
    <location>
        <begin position="288"/>
        <end position="307"/>
    </location>
</feature>
<dbReference type="InterPro" id="IPR038665">
    <property type="entry name" value="Voltage-dep_anion_channel_sf"/>
</dbReference>
<dbReference type="AlphaFoldDB" id="A0A8S0X5D0"/>
<evidence type="ECO:0000256" key="7">
    <source>
        <dbReference type="ARBA" id="ARBA00023136"/>
    </source>
</evidence>
<evidence type="ECO:0000256" key="3">
    <source>
        <dbReference type="ARBA" id="ARBA00022448"/>
    </source>
</evidence>
<keyword evidence="4" id="KW-1003">Cell membrane</keyword>
<dbReference type="Gene3D" id="1.50.10.150">
    <property type="entry name" value="Voltage-dependent anion channel"/>
    <property type="match status" value="1"/>
</dbReference>
<evidence type="ECO:0000256" key="6">
    <source>
        <dbReference type="ARBA" id="ARBA00022989"/>
    </source>
</evidence>
<dbReference type="GO" id="GO:0005886">
    <property type="term" value="C:plasma membrane"/>
    <property type="evidence" value="ECO:0007669"/>
    <property type="project" value="UniProtKB-SubCell"/>
</dbReference>
<sequence>MPKQGLARHFSPAWFAAIMGTGGFANILYSWGNLWPASKYLGISLAWLNALLCVIFLIPWLTRWFAHFDQLRHDLDHPVMGNFFVTMPIGIVIVATNAALMGRNFLGPQFVLIAAWIAWLTGVVGAFLLSVYVAHHALTNEQTPPQALNFAWLITPVANIGVPLIGNPLVGMLKQSGSAAANTVLLFNLAFYGVGFFLFLFIGAMVLSRLVRHPLPPAAMAPTFWITLGPIGVGTVSLLGLADMAKLLGFLGSVDAVYLLAAIFWGFGFWGLGIALTLSWYYLKRGGIPFSLSWWAFIFPLVAYTMASQKIASYFSSSLILVYTVFLTLLLTFLWLVTFIRSLGGAMSGKLLEPQPQAPQQS</sequence>
<feature type="transmembrane region" description="Helical" evidence="8">
    <location>
        <begin position="185"/>
        <end position="211"/>
    </location>
</feature>
<dbReference type="Proteomes" id="UP000836597">
    <property type="component" value="Chromosome"/>
</dbReference>
<dbReference type="PANTHER" id="PTHR31686">
    <property type="match status" value="1"/>
</dbReference>
<reference evidence="9" key="2">
    <citation type="submission" date="2020-01" db="EMBL/GenBank/DDBJ databases">
        <authorList>
            <person name="Hornung B."/>
        </authorList>
    </citation>
    <scope>NUCLEOTIDE SEQUENCE</scope>
    <source>
        <strain evidence="9">PacBioINE</strain>
    </source>
</reference>
<proteinExistence type="inferred from homology"/>
<dbReference type="PANTHER" id="PTHR31686:SF1">
    <property type="entry name" value="SULFITE EFFLUX PUMP SSU1"/>
    <property type="match status" value="1"/>
</dbReference>
<feature type="transmembrane region" description="Helical" evidence="8">
    <location>
        <begin position="150"/>
        <end position="173"/>
    </location>
</feature>
<comment type="subcellular location">
    <subcellularLocation>
        <location evidence="1">Cell membrane</location>
        <topology evidence="1">Multi-pass membrane protein</topology>
    </subcellularLocation>
</comment>
<dbReference type="CDD" id="cd09321">
    <property type="entry name" value="TDT_like_3"/>
    <property type="match status" value="1"/>
</dbReference>
<evidence type="ECO:0000256" key="2">
    <source>
        <dbReference type="ARBA" id="ARBA00008566"/>
    </source>
</evidence>
<keyword evidence="6 8" id="KW-1133">Transmembrane helix</keyword>
<accession>A0A8S0X5D0</accession>
<feature type="transmembrane region" description="Helical" evidence="8">
    <location>
        <begin position="81"/>
        <end position="100"/>
    </location>
</feature>